<keyword evidence="1" id="KW-0472">Membrane</keyword>
<keyword evidence="1" id="KW-1133">Transmembrane helix</keyword>
<keyword evidence="1" id="KW-0812">Transmembrane</keyword>
<evidence type="ECO:0000313" key="3">
    <source>
        <dbReference type="Proteomes" id="UP001501666"/>
    </source>
</evidence>
<protein>
    <submittedName>
        <fullName evidence="2">Uncharacterized protein</fullName>
    </submittedName>
</protein>
<reference evidence="2 3" key="1">
    <citation type="journal article" date="2019" name="Int. J. Syst. Evol. Microbiol.">
        <title>The Global Catalogue of Microorganisms (GCM) 10K type strain sequencing project: providing services to taxonomists for standard genome sequencing and annotation.</title>
        <authorList>
            <consortium name="The Broad Institute Genomics Platform"/>
            <consortium name="The Broad Institute Genome Sequencing Center for Infectious Disease"/>
            <person name="Wu L."/>
            <person name="Ma J."/>
        </authorList>
    </citation>
    <scope>NUCLEOTIDE SEQUENCE [LARGE SCALE GENOMIC DNA]</scope>
    <source>
        <strain evidence="2 3">JCM 6835</strain>
    </source>
</reference>
<proteinExistence type="predicted"/>
<evidence type="ECO:0000256" key="1">
    <source>
        <dbReference type="SAM" id="Phobius"/>
    </source>
</evidence>
<evidence type="ECO:0000313" key="2">
    <source>
        <dbReference type="EMBL" id="GAA2647571.1"/>
    </source>
</evidence>
<accession>A0ABN3RA71</accession>
<feature type="transmembrane region" description="Helical" evidence="1">
    <location>
        <begin position="110"/>
        <end position="129"/>
    </location>
</feature>
<feature type="transmembrane region" description="Helical" evidence="1">
    <location>
        <begin position="69"/>
        <end position="90"/>
    </location>
</feature>
<dbReference type="Proteomes" id="UP001501666">
    <property type="component" value="Unassembled WGS sequence"/>
</dbReference>
<dbReference type="EMBL" id="BAAATE010000002">
    <property type="protein sequence ID" value="GAA2647571.1"/>
    <property type="molecule type" value="Genomic_DNA"/>
</dbReference>
<organism evidence="2 3">
    <name type="scientific">Nonomuraea recticatena</name>
    <dbReference type="NCBI Taxonomy" id="46178"/>
    <lineage>
        <taxon>Bacteria</taxon>
        <taxon>Bacillati</taxon>
        <taxon>Actinomycetota</taxon>
        <taxon>Actinomycetes</taxon>
        <taxon>Streptosporangiales</taxon>
        <taxon>Streptosporangiaceae</taxon>
        <taxon>Nonomuraea</taxon>
    </lineage>
</organism>
<name>A0ABN3RA71_9ACTN</name>
<keyword evidence="3" id="KW-1185">Reference proteome</keyword>
<gene>
    <name evidence="2" type="ORF">GCM10010412_011180</name>
</gene>
<comment type="caution">
    <text evidence="2">The sequence shown here is derived from an EMBL/GenBank/DDBJ whole genome shotgun (WGS) entry which is preliminary data.</text>
</comment>
<sequence>MQLYRVTAVAGFACAVLLIVNIARRAGLLPETAFTHAVAPFAPLTGLFAITGIYLLIRRTAGGLGVAGYLLNAAGLAGAFAIEYTLHFVFPLLAPGVVAGLLAGGTGRAFLVTSVVLVAGVLVFAAAALRAGTPPAIAVVLYAAGMVPGSLRNAVPLPVYLAGLVLAAVGVAWMASRLWSGERAAALARPAGALPS</sequence>
<feature type="transmembrane region" description="Helical" evidence="1">
    <location>
        <begin position="35"/>
        <end position="57"/>
    </location>
</feature>
<dbReference type="RefSeq" id="WP_346143818.1">
    <property type="nucleotide sequence ID" value="NZ_BAAATE010000002.1"/>
</dbReference>
<feature type="transmembrane region" description="Helical" evidence="1">
    <location>
        <begin position="157"/>
        <end position="175"/>
    </location>
</feature>